<reference evidence="9 10" key="1">
    <citation type="submission" date="2013-02" db="EMBL/GenBank/DDBJ databases">
        <title>Genome sequence of Candida maltosa Xu316, a potential industrial strain for xylitol and ethanol production.</title>
        <authorList>
            <person name="Yu J."/>
            <person name="Wang Q."/>
            <person name="Geng X."/>
            <person name="Bao W."/>
            <person name="He P."/>
            <person name="Cai J."/>
        </authorList>
    </citation>
    <scope>NUCLEOTIDE SEQUENCE [LARGE SCALE GENOMIC DNA]</scope>
    <source>
        <strain evidence="10">Xu316</strain>
    </source>
</reference>
<dbReference type="PANTHER" id="PTHR31679">
    <property type="entry name" value="PEROXISOMAL MEMBRANE PROTEIN PEX30-RELATED"/>
    <property type="match status" value="1"/>
</dbReference>
<keyword evidence="2 6" id="KW-0812">Transmembrane</keyword>
<feature type="compositionally biased region" description="Polar residues" evidence="5">
    <location>
        <begin position="38"/>
        <end position="58"/>
    </location>
</feature>
<dbReference type="OrthoDB" id="5586090at2759"/>
<feature type="compositionally biased region" description="Polar residues" evidence="5">
    <location>
        <begin position="7"/>
        <end position="16"/>
    </location>
</feature>
<dbReference type="GO" id="GO:0005778">
    <property type="term" value="C:peroxisomal membrane"/>
    <property type="evidence" value="ECO:0007669"/>
    <property type="project" value="TreeGrafter"/>
</dbReference>
<evidence type="ECO:0000256" key="6">
    <source>
        <dbReference type="SAM" id="Phobius"/>
    </source>
</evidence>
<feature type="region of interest" description="Disordered" evidence="5">
    <location>
        <begin position="1"/>
        <end position="75"/>
    </location>
</feature>
<evidence type="ECO:0000256" key="5">
    <source>
        <dbReference type="SAM" id="MobiDB-lite"/>
    </source>
</evidence>
<evidence type="ECO:0000256" key="4">
    <source>
        <dbReference type="ARBA" id="ARBA00023136"/>
    </source>
</evidence>
<dbReference type="eggNOG" id="ENOG502QT80">
    <property type="taxonomic scope" value="Eukaryota"/>
</dbReference>
<evidence type="ECO:0000256" key="2">
    <source>
        <dbReference type="ARBA" id="ARBA00022692"/>
    </source>
</evidence>
<dbReference type="PANTHER" id="PTHR31679:SF2">
    <property type="entry name" value="PEROXISOMAL MEMBRANE PROTEIN PEX30-RELATED"/>
    <property type="match status" value="1"/>
</dbReference>
<dbReference type="InterPro" id="IPR010482">
    <property type="entry name" value="TECPR1-like_DysF"/>
</dbReference>
<accession>M3K5H8</accession>
<dbReference type="SMART" id="SM00694">
    <property type="entry name" value="DysFC"/>
    <property type="match status" value="1"/>
</dbReference>
<proteinExistence type="predicted"/>
<organism evidence="9 10">
    <name type="scientific">Candida maltosa (strain Xu316)</name>
    <name type="common">Yeast</name>
    <dbReference type="NCBI Taxonomy" id="1245528"/>
    <lineage>
        <taxon>Eukaryota</taxon>
        <taxon>Fungi</taxon>
        <taxon>Dikarya</taxon>
        <taxon>Ascomycota</taxon>
        <taxon>Saccharomycotina</taxon>
        <taxon>Pichiomycetes</taxon>
        <taxon>Debaryomycetaceae</taxon>
        <taxon>Candida/Lodderomyces clade</taxon>
        <taxon>Candida</taxon>
    </lineage>
</organism>
<dbReference type="STRING" id="1245528.M3K5H8"/>
<evidence type="ECO:0000259" key="7">
    <source>
        <dbReference type="SMART" id="SM00693"/>
    </source>
</evidence>
<dbReference type="Proteomes" id="UP000011777">
    <property type="component" value="Unassembled WGS sequence"/>
</dbReference>
<name>M3K5H8_CANMX</name>
<keyword evidence="3 6" id="KW-1133">Transmembrane helix</keyword>
<dbReference type="HOGENOM" id="CLU_016397_0_1_1"/>
<dbReference type="AlphaFoldDB" id="M3K5H8"/>
<feature type="transmembrane region" description="Helical" evidence="6">
    <location>
        <begin position="127"/>
        <end position="143"/>
    </location>
</feature>
<sequence>MSKLDTGVSTNKTPTVKISEEEATQVTTPQRPIVDEPANTTDTSSSTGELRASFTNDKLQTKPQSSPLLSSTPPSVSKALVKSYPYLIIINKILSIVTWTNDDYWVNVVLLSLYSLAVLYFENLVTWSGHLLLVALVIFYALLNNKIIEQANLHPTLDDVVQALTSTCIKADLFLSPITSLSLTAYDIKRLLFTTLFLTPLYLILTLLLIKPRTILLFSGIYLLTYHSSYSIVTRRILWKLKIVRLIFFYLTGLDLSKTKNHSLFAAAFAKVSSSNKSTKPVRFTYVIYENQRKWLGVGWTSNLLTYERTPWTDEFLNESSSIDAFKLPNALDEVSSTQNENSTIENKIQGATWRWVDKTWRLDSTNDGAITLPSSKRSKTTANPTADEGFLYYDNTWKKPATEDTFSKYTRRRRWIRTAELIFDDNKLEESLETSDDVKTTGANIQDTTAKKVKNLRFVEEEEQEQEEEKEVTVESSSADKKND</sequence>
<feature type="domain" description="Peroxin/Ferlin" evidence="7">
    <location>
        <begin position="281"/>
        <end position="364"/>
    </location>
</feature>
<feature type="compositionally biased region" description="Acidic residues" evidence="5">
    <location>
        <begin position="461"/>
        <end position="471"/>
    </location>
</feature>
<dbReference type="GO" id="GO:0012505">
    <property type="term" value="C:endomembrane system"/>
    <property type="evidence" value="ECO:0007669"/>
    <property type="project" value="UniProtKB-SubCell"/>
</dbReference>
<feature type="transmembrane region" description="Helical" evidence="6">
    <location>
        <begin position="191"/>
        <end position="209"/>
    </location>
</feature>
<comment type="subcellular location">
    <subcellularLocation>
        <location evidence="1">Endomembrane system</location>
        <topology evidence="1">Multi-pass membrane protein</topology>
    </subcellularLocation>
</comment>
<feature type="compositionally biased region" description="Low complexity" evidence="5">
    <location>
        <begin position="61"/>
        <end position="75"/>
    </location>
</feature>
<dbReference type="EMBL" id="AOGT01000407">
    <property type="protein sequence ID" value="EMG50034.1"/>
    <property type="molecule type" value="Genomic_DNA"/>
</dbReference>
<evidence type="ECO:0000313" key="9">
    <source>
        <dbReference type="EMBL" id="EMG50034.1"/>
    </source>
</evidence>
<dbReference type="Pfam" id="PF06398">
    <property type="entry name" value="Pex24p"/>
    <property type="match status" value="1"/>
</dbReference>
<feature type="region of interest" description="Disordered" evidence="5">
    <location>
        <begin position="457"/>
        <end position="485"/>
    </location>
</feature>
<feature type="domain" description="Peroxin/Ferlin" evidence="8">
    <location>
        <begin position="390"/>
        <end position="423"/>
    </location>
</feature>
<gene>
    <name evidence="9" type="ORF">G210_4963</name>
</gene>
<evidence type="ECO:0000256" key="1">
    <source>
        <dbReference type="ARBA" id="ARBA00004127"/>
    </source>
</evidence>
<dbReference type="InterPro" id="IPR052646">
    <property type="entry name" value="Peroxisomal_PEX28-32"/>
</dbReference>
<comment type="caution">
    <text evidence="9">The sequence shown here is derived from an EMBL/GenBank/DDBJ whole genome shotgun (WGS) entry which is preliminary data.</text>
</comment>
<keyword evidence="10" id="KW-1185">Reference proteome</keyword>
<feature type="transmembrane region" description="Helical" evidence="6">
    <location>
        <begin position="215"/>
        <end position="233"/>
    </location>
</feature>
<keyword evidence="4 6" id="KW-0472">Membrane</keyword>
<dbReference type="OMA" id="PPFYILT"/>
<evidence type="ECO:0000313" key="10">
    <source>
        <dbReference type="Proteomes" id="UP000011777"/>
    </source>
</evidence>
<dbReference type="GO" id="GO:0007031">
    <property type="term" value="P:peroxisome organization"/>
    <property type="evidence" value="ECO:0007669"/>
    <property type="project" value="UniProtKB-ARBA"/>
</dbReference>
<dbReference type="InterPro" id="IPR006614">
    <property type="entry name" value="Peroxin/Ferlin"/>
</dbReference>
<evidence type="ECO:0000259" key="8">
    <source>
        <dbReference type="SMART" id="SM00694"/>
    </source>
</evidence>
<dbReference type="SMART" id="SM00693">
    <property type="entry name" value="DysFN"/>
    <property type="match status" value="1"/>
</dbReference>
<protein>
    <recommendedName>
        <fullName evidence="7 8">Peroxin/Ferlin domain-containing protein</fullName>
    </recommendedName>
</protein>
<evidence type="ECO:0000256" key="3">
    <source>
        <dbReference type="ARBA" id="ARBA00022989"/>
    </source>
</evidence>
<feature type="transmembrane region" description="Helical" evidence="6">
    <location>
        <begin position="104"/>
        <end position="121"/>
    </location>
</feature>